<organism evidence="1 2">
    <name type="scientific">Flavobacterium rivuli WB 3.3-2 = DSM 21788</name>
    <dbReference type="NCBI Taxonomy" id="1121895"/>
    <lineage>
        <taxon>Bacteria</taxon>
        <taxon>Pseudomonadati</taxon>
        <taxon>Bacteroidota</taxon>
        <taxon>Flavobacteriia</taxon>
        <taxon>Flavobacteriales</taxon>
        <taxon>Flavobacteriaceae</taxon>
        <taxon>Flavobacterium</taxon>
    </lineage>
</organism>
<dbReference type="Proteomes" id="UP000030152">
    <property type="component" value="Unassembled WGS sequence"/>
</dbReference>
<accession>A0A0A2LZQ3</accession>
<evidence type="ECO:0000313" key="2">
    <source>
        <dbReference type="Proteomes" id="UP000030152"/>
    </source>
</evidence>
<keyword evidence="2" id="KW-1185">Reference proteome</keyword>
<name>A0A0A2LZQ3_9FLAO</name>
<gene>
    <name evidence="1" type="ORF">Q765_13560</name>
</gene>
<sequence>MKEPFTKEDLWQFASEIIREVTKINNPLTNQSEVISDEWLKSKAVRKILDISAGSLRNLRITGKVRYKKVMGSYYYNKADLLGLFNDVS</sequence>
<proteinExistence type="predicted"/>
<dbReference type="STRING" id="1121895.GCA_000378485_03267"/>
<evidence type="ECO:0008006" key="3">
    <source>
        <dbReference type="Google" id="ProtNLM"/>
    </source>
</evidence>
<protein>
    <recommendedName>
        <fullName evidence="3">Helix-turn-helix domain-containing protein</fullName>
    </recommendedName>
</protein>
<dbReference type="AlphaFoldDB" id="A0A0A2LZQ3"/>
<dbReference type="EMBL" id="JRLX01000015">
    <property type="protein sequence ID" value="KGO85862.1"/>
    <property type="molecule type" value="Genomic_DNA"/>
</dbReference>
<comment type="caution">
    <text evidence="1">The sequence shown here is derived from an EMBL/GenBank/DDBJ whole genome shotgun (WGS) entry which is preliminary data.</text>
</comment>
<reference evidence="1 2" key="1">
    <citation type="submission" date="2013-09" db="EMBL/GenBank/DDBJ databases">
        <authorList>
            <person name="Zeng Z."/>
            <person name="Chen C."/>
        </authorList>
    </citation>
    <scope>NUCLEOTIDE SEQUENCE [LARGE SCALE GENOMIC DNA]</scope>
    <source>
        <strain evidence="1 2">WB 3.3-2</strain>
    </source>
</reference>
<dbReference type="OrthoDB" id="1524679at2"/>
<evidence type="ECO:0000313" key="1">
    <source>
        <dbReference type="EMBL" id="KGO85862.1"/>
    </source>
</evidence>
<dbReference type="RefSeq" id="WP_020214439.1">
    <property type="nucleotide sequence ID" value="NZ_JRLX01000015.1"/>
</dbReference>